<evidence type="ECO:0000313" key="4">
    <source>
        <dbReference type="Proteomes" id="UP000799772"/>
    </source>
</evidence>
<accession>A0A9P4I6X3</accession>
<evidence type="ECO:0000313" key="3">
    <source>
        <dbReference type="EMBL" id="KAF2092896.1"/>
    </source>
</evidence>
<feature type="compositionally biased region" description="Low complexity" evidence="1">
    <location>
        <begin position="59"/>
        <end position="70"/>
    </location>
</feature>
<name>A0A9P4I6X3_9PEZI</name>
<keyword evidence="2" id="KW-0732">Signal</keyword>
<evidence type="ECO:0000256" key="2">
    <source>
        <dbReference type="SAM" id="SignalP"/>
    </source>
</evidence>
<gene>
    <name evidence="3" type="ORF">NA57DRAFT_81827</name>
</gene>
<dbReference type="EMBL" id="ML978141">
    <property type="protein sequence ID" value="KAF2092896.1"/>
    <property type="molecule type" value="Genomic_DNA"/>
</dbReference>
<reference evidence="3" key="1">
    <citation type="journal article" date="2020" name="Stud. Mycol.">
        <title>101 Dothideomycetes genomes: a test case for predicting lifestyles and emergence of pathogens.</title>
        <authorList>
            <person name="Haridas S."/>
            <person name="Albert R."/>
            <person name="Binder M."/>
            <person name="Bloem J."/>
            <person name="Labutti K."/>
            <person name="Salamov A."/>
            <person name="Andreopoulos B."/>
            <person name="Baker S."/>
            <person name="Barry K."/>
            <person name="Bills G."/>
            <person name="Bluhm B."/>
            <person name="Cannon C."/>
            <person name="Castanera R."/>
            <person name="Culley D."/>
            <person name="Daum C."/>
            <person name="Ezra D."/>
            <person name="Gonzalez J."/>
            <person name="Henrissat B."/>
            <person name="Kuo A."/>
            <person name="Liang C."/>
            <person name="Lipzen A."/>
            <person name="Lutzoni F."/>
            <person name="Magnuson J."/>
            <person name="Mondo S."/>
            <person name="Nolan M."/>
            <person name="Ohm R."/>
            <person name="Pangilinan J."/>
            <person name="Park H.-J."/>
            <person name="Ramirez L."/>
            <person name="Alfaro M."/>
            <person name="Sun H."/>
            <person name="Tritt A."/>
            <person name="Yoshinaga Y."/>
            <person name="Zwiers L.-H."/>
            <person name="Turgeon B."/>
            <person name="Goodwin S."/>
            <person name="Spatafora J."/>
            <person name="Crous P."/>
            <person name="Grigoriev I."/>
        </authorList>
    </citation>
    <scope>NUCLEOTIDE SEQUENCE</scope>
    <source>
        <strain evidence="3">CBS 133067</strain>
    </source>
</reference>
<feature type="region of interest" description="Disordered" evidence="1">
    <location>
        <begin position="19"/>
        <end position="72"/>
    </location>
</feature>
<keyword evidence="4" id="KW-1185">Reference proteome</keyword>
<proteinExistence type="predicted"/>
<sequence length="98" mass="10632">MAFSCGCFAWLAALFSSPSLSPSSSLETLRPPPADPPGGNDDDSDESDDTIRPEPTRPVPAARRVWAPAPGDHPRLWAAWLREGRVVSGEDRDSDEEE</sequence>
<dbReference type="Proteomes" id="UP000799772">
    <property type="component" value="Unassembled WGS sequence"/>
</dbReference>
<evidence type="ECO:0000256" key="1">
    <source>
        <dbReference type="SAM" id="MobiDB-lite"/>
    </source>
</evidence>
<feature type="signal peptide" evidence="2">
    <location>
        <begin position="1"/>
        <end position="25"/>
    </location>
</feature>
<feature type="chain" id="PRO_5040426131" description="Secreted protein" evidence="2">
    <location>
        <begin position="26"/>
        <end position="98"/>
    </location>
</feature>
<organism evidence="3 4">
    <name type="scientific">Rhizodiscina lignyota</name>
    <dbReference type="NCBI Taxonomy" id="1504668"/>
    <lineage>
        <taxon>Eukaryota</taxon>
        <taxon>Fungi</taxon>
        <taxon>Dikarya</taxon>
        <taxon>Ascomycota</taxon>
        <taxon>Pezizomycotina</taxon>
        <taxon>Dothideomycetes</taxon>
        <taxon>Pleosporomycetidae</taxon>
        <taxon>Aulographales</taxon>
        <taxon>Rhizodiscinaceae</taxon>
        <taxon>Rhizodiscina</taxon>
    </lineage>
</organism>
<evidence type="ECO:0008006" key="5">
    <source>
        <dbReference type="Google" id="ProtNLM"/>
    </source>
</evidence>
<protein>
    <recommendedName>
        <fullName evidence="5">Secreted protein</fullName>
    </recommendedName>
</protein>
<dbReference type="AlphaFoldDB" id="A0A9P4I6X3"/>
<feature type="compositionally biased region" description="Low complexity" evidence="1">
    <location>
        <begin position="19"/>
        <end position="29"/>
    </location>
</feature>
<comment type="caution">
    <text evidence="3">The sequence shown here is derived from an EMBL/GenBank/DDBJ whole genome shotgun (WGS) entry which is preliminary data.</text>
</comment>